<dbReference type="InterPro" id="IPR001579">
    <property type="entry name" value="Glyco_hydro_18_chit_AS"/>
</dbReference>
<evidence type="ECO:0000256" key="4">
    <source>
        <dbReference type="ARBA" id="ARBA00023295"/>
    </source>
</evidence>
<gene>
    <name evidence="5" type="primary">chiA</name>
</gene>
<dbReference type="CDD" id="cd02848">
    <property type="entry name" value="E_set_Chitinase_N"/>
    <property type="match status" value="1"/>
</dbReference>
<keyword evidence="3" id="KW-0624">Polysaccharide degradation</keyword>
<evidence type="ECO:0000313" key="5">
    <source>
        <dbReference type="EMBL" id="AOL56500.1"/>
    </source>
</evidence>
<dbReference type="PROSITE" id="PS51910">
    <property type="entry name" value="GH18_2"/>
    <property type="match status" value="1"/>
</dbReference>
<organism evidence="5">
    <name type="scientific">Chrysodeixis includens nucleopolyhedrovirus</name>
    <dbReference type="NCBI Taxonomy" id="1207438"/>
    <lineage>
        <taxon>Viruses</taxon>
        <taxon>Viruses incertae sedis</taxon>
        <taxon>Naldaviricetes</taxon>
        <taxon>Lefavirales</taxon>
        <taxon>Baculoviridae</taxon>
        <taxon>Alphabaculovirus</taxon>
        <taxon>Alphabaculovirus chrincludentis</taxon>
        <taxon>Alphabaculovirus alterchrincludentis</taxon>
    </lineage>
</organism>
<protein>
    <submittedName>
        <fullName evidence="5">Chitinase</fullName>
    </submittedName>
</protein>
<dbReference type="PANTHER" id="PTHR11177:SF317">
    <property type="entry name" value="CHITINASE 12-RELATED"/>
    <property type="match status" value="1"/>
</dbReference>
<dbReference type="InterPro" id="IPR014756">
    <property type="entry name" value="Ig_E-set"/>
</dbReference>
<keyword evidence="4" id="KW-0326">Glycosidase</keyword>
<sequence>MHFVFIGIACYIFAIGGGHAAAPGIPVIDWADRNYALVQVSHEATSYENLVKKVDRVQVSVSWNVWSGEKGDIAYVLFDKKQIWSGDASDKHATVFISKGGRYKMTVKLCNSDGCTSSQPVDVVIADTDGSHLAPLYYEYQELNQPFESRVMDKVVAAYFVEWGVYPRNFPVDRVPTPNLSHILYGFIPICGGDGINDSLKTITGSFEALQRSCSGRDDFKVSIHDPWAAVQKPQKQVTAWNEPYKGNFGQLMAAKLANPHIKVLPSIGGWTLSDPFFYFHDTDKRKIFVDSVVEFLQTWKFFDGVDIDWEFPGGKGANPNVGDAERDRETYTILLKDLREALDRLTLETNRTYELTSAISAGDDKIAVVDYTAAQEYLDLIFLMTYDFKGAWSNNDLGYQTTLYAPSFNPKEHYTTDFAVRALLKQKVENKKIIVGVAMYGRGWTGVSDFVDDNNPFSGTAKGPVKGTWEDGVVDYREIFNNFVANNPMEYYDSVAKAAYVFNNSTGELITYDNPRSVLDKAKYVLDYSLGGLFAWEIDADNGLLLNAMNSGLGGQTIFADKNDFFKVYNHEHCDNKSD</sequence>
<dbReference type="GO" id="GO:0008061">
    <property type="term" value="F:chitin binding"/>
    <property type="evidence" value="ECO:0007669"/>
    <property type="project" value="InterPro"/>
</dbReference>
<proteinExistence type="inferred from homology"/>
<dbReference type="PROSITE" id="PS01095">
    <property type="entry name" value="GH18_1"/>
    <property type="match status" value="1"/>
</dbReference>
<reference evidence="5" key="1">
    <citation type="journal article" date="2016" name="Genome Announc.">
        <title>Complete genomes of six Chrysodeixis includens nucleopolyhedrovirus isolates.</title>
        <authorList>
            <person name="Craveiro S.R."/>
            <person name="Santos L.A.V.M."/>
            <person name="Togawa R.C."/>
            <person name="Inglis P.W."/>
            <person name="Grynberg P."/>
            <person name="Ribeiro Z.M.A."/>
            <person name="Ribeiro B.M."/>
            <person name="Castro M.E.B."/>
        </authorList>
    </citation>
    <scope>NUCLEOTIDE SEQUENCE</scope>
    <source>
        <strain evidence="5">IA</strain>
    </source>
</reference>
<evidence type="ECO:0000256" key="3">
    <source>
        <dbReference type="ARBA" id="ARBA00023024"/>
    </source>
</evidence>
<dbReference type="GO" id="GO:0005975">
    <property type="term" value="P:carbohydrate metabolic process"/>
    <property type="evidence" value="ECO:0007669"/>
    <property type="project" value="InterPro"/>
</dbReference>
<accession>A0A1C8ZY86</accession>
<keyword evidence="3" id="KW-0146">Chitin degradation</keyword>
<dbReference type="InterPro" id="IPR013540">
    <property type="entry name" value="ChitinaseA_N"/>
</dbReference>
<dbReference type="CDD" id="cd06548">
    <property type="entry name" value="GH18_chitinase"/>
    <property type="match status" value="1"/>
</dbReference>
<dbReference type="InterPro" id="IPR001223">
    <property type="entry name" value="Glyco_hydro18_cat"/>
</dbReference>
<dbReference type="InterPro" id="IPR013783">
    <property type="entry name" value="Ig-like_fold"/>
</dbReference>
<evidence type="ECO:0000256" key="2">
    <source>
        <dbReference type="ARBA" id="ARBA00022801"/>
    </source>
</evidence>
<dbReference type="GO" id="GO:0004568">
    <property type="term" value="F:chitinase activity"/>
    <property type="evidence" value="ECO:0007669"/>
    <property type="project" value="InterPro"/>
</dbReference>
<dbReference type="Gene3D" id="3.10.50.10">
    <property type="match status" value="1"/>
</dbReference>
<dbReference type="InterPro" id="IPR029070">
    <property type="entry name" value="Chitinase_insertion_sf"/>
</dbReference>
<name>A0A1C8ZY86_9ABAC</name>
<dbReference type="InterPro" id="IPR017853">
    <property type="entry name" value="GH"/>
</dbReference>
<evidence type="ECO:0000256" key="1">
    <source>
        <dbReference type="ARBA" id="ARBA00009121"/>
    </source>
</evidence>
<dbReference type="InterPro" id="IPR011583">
    <property type="entry name" value="Chitinase_II/V-like_cat"/>
</dbReference>
<dbReference type="EMBL" id="KU669289">
    <property type="protein sequence ID" value="AOL56500.1"/>
    <property type="molecule type" value="Genomic_DNA"/>
</dbReference>
<dbReference type="GO" id="GO:0006032">
    <property type="term" value="P:chitin catabolic process"/>
    <property type="evidence" value="ECO:0007669"/>
    <property type="project" value="UniProtKB-KW"/>
</dbReference>
<dbReference type="SMART" id="SM00636">
    <property type="entry name" value="Glyco_18"/>
    <property type="match status" value="1"/>
</dbReference>
<keyword evidence="2" id="KW-0378">Hydrolase</keyword>
<dbReference type="InterPro" id="IPR050314">
    <property type="entry name" value="Glycosyl_Hydrlase_18"/>
</dbReference>
<dbReference type="Gene3D" id="3.20.20.80">
    <property type="entry name" value="Glycosidases"/>
    <property type="match status" value="1"/>
</dbReference>
<keyword evidence="3" id="KW-0119">Carbohydrate metabolism</keyword>
<dbReference type="SUPFAM" id="SSF51445">
    <property type="entry name" value="(Trans)glycosidases"/>
    <property type="match status" value="1"/>
</dbReference>
<dbReference type="Pfam" id="PF00704">
    <property type="entry name" value="Glyco_hydro_18"/>
    <property type="match status" value="1"/>
</dbReference>
<comment type="similarity">
    <text evidence="1">Belongs to the glycosyl hydrolase 18 family. Chitinase class II subfamily.</text>
</comment>
<dbReference type="InterPro" id="IPR022409">
    <property type="entry name" value="PKD/Chitinase_dom"/>
</dbReference>
<dbReference type="SUPFAM" id="SSF81296">
    <property type="entry name" value="E set domains"/>
    <property type="match status" value="1"/>
</dbReference>
<dbReference type="PANTHER" id="PTHR11177">
    <property type="entry name" value="CHITINASE"/>
    <property type="match status" value="1"/>
</dbReference>
<dbReference type="Gene3D" id="2.60.40.10">
    <property type="entry name" value="Immunoglobulins"/>
    <property type="match status" value="1"/>
</dbReference>
<dbReference type="SUPFAM" id="SSF54556">
    <property type="entry name" value="Chitinase insertion domain"/>
    <property type="match status" value="1"/>
</dbReference>
<dbReference type="Pfam" id="PF08329">
    <property type="entry name" value="ChitinaseA_N"/>
    <property type="match status" value="1"/>
</dbReference>
<dbReference type="SMART" id="SM00089">
    <property type="entry name" value="PKD"/>
    <property type="match status" value="1"/>
</dbReference>